<feature type="compositionally biased region" description="Low complexity" evidence="1">
    <location>
        <begin position="261"/>
        <end position="275"/>
    </location>
</feature>
<feature type="compositionally biased region" description="Polar residues" evidence="1">
    <location>
        <begin position="276"/>
        <end position="292"/>
    </location>
</feature>
<keyword evidence="3" id="KW-1185">Reference proteome</keyword>
<evidence type="ECO:0000313" key="3">
    <source>
        <dbReference type="Proteomes" id="UP001144280"/>
    </source>
</evidence>
<gene>
    <name evidence="2" type="ORF">Pa4123_80600</name>
</gene>
<feature type="compositionally biased region" description="Polar residues" evidence="1">
    <location>
        <begin position="233"/>
        <end position="242"/>
    </location>
</feature>
<name>A0ABQ5R9G2_9ACTN</name>
<evidence type="ECO:0000313" key="2">
    <source>
        <dbReference type="EMBL" id="GLI02782.1"/>
    </source>
</evidence>
<organism evidence="2 3">
    <name type="scientific">Phytohabitans aurantiacus</name>
    <dbReference type="NCBI Taxonomy" id="3016789"/>
    <lineage>
        <taxon>Bacteria</taxon>
        <taxon>Bacillati</taxon>
        <taxon>Actinomycetota</taxon>
        <taxon>Actinomycetes</taxon>
        <taxon>Micromonosporales</taxon>
        <taxon>Micromonosporaceae</taxon>
    </lineage>
</organism>
<dbReference type="EMBL" id="BSDI01000069">
    <property type="protein sequence ID" value="GLI02782.1"/>
    <property type="molecule type" value="Genomic_DNA"/>
</dbReference>
<dbReference type="RefSeq" id="WP_281904491.1">
    <property type="nucleotide sequence ID" value="NZ_BSDI01000069.1"/>
</dbReference>
<proteinExistence type="predicted"/>
<reference evidence="2" key="1">
    <citation type="submission" date="2022-12" db="EMBL/GenBank/DDBJ databases">
        <title>New Phytohabitans aurantiacus sp. RD004123 nov., an actinomycete isolated from soil.</title>
        <authorList>
            <person name="Triningsih D.W."/>
            <person name="Harunari E."/>
            <person name="Igarashi Y."/>
        </authorList>
    </citation>
    <scope>NUCLEOTIDE SEQUENCE</scope>
    <source>
        <strain evidence="2">RD004123</strain>
    </source>
</reference>
<dbReference type="Proteomes" id="UP001144280">
    <property type="component" value="Unassembled WGS sequence"/>
</dbReference>
<comment type="caution">
    <text evidence="2">The sequence shown here is derived from an EMBL/GenBank/DDBJ whole genome shotgun (WGS) entry which is preliminary data.</text>
</comment>
<accession>A0ABQ5R9G2</accession>
<evidence type="ECO:0000256" key="1">
    <source>
        <dbReference type="SAM" id="MobiDB-lite"/>
    </source>
</evidence>
<feature type="region of interest" description="Disordered" evidence="1">
    <location>
        <begin position="233"/>
        <end position="329"/>
    </location>
</feature>
<sequence>MVRDDGGGGGSYIPAPSEYESFSDAEDVRVEVTDLVSYWEEMTNLSMDAFGAYNTVSADMKMMVVDGLSTARDGQTFPEGLQAARFLDNRMSDFSYFIKDVTEGVRNIGGAAAVIAEMFEHSDNSNGADINDIGFVFGDPRTTGPDGFRKTETFYDFEQRMAAETGMNAQALTGNDEYAKVTSYPYGAIYTFGDGSKKHVHSTTEYGANGLQTAVTTTYIYGADGKLLSTQVERNTYNDSGQTTTRSTSTTMGEGDDKRQTTSTTTENTDGSVTVRTETQSGDNKPTVSESTVQRDDHRDTGGDAPVHDASEKLDSDGRDYTVHDYGVA</sequence>
<feature type="compositionally biased region" description="Basic and acidic residues" evidence="1">
    <location>
        <begin position="293"/>
        <end position="323"/>
    </location>
</feature>
<protein>
    <submittedName>
        <fullName evidence="2">Uncharacterized protein</fullName>
    </submittedName>
</protein>